<dbReference type="Proteomes" id="UP000094565">
    <property type="component" value="Chromosome 2"/>
</dbReference>
<sequence>MGRISDAHCHVTSSLDVETLASILKARNFNCCLMSTYWKDWELIQQVRPLRTLLKSQGVHPWFSHLYRVDKTLSKVEHYKTAISGANADPESFQILLDLLPEPIDLVTDEQDADFEILGEVGLDKVFRIPRSGYPDYPTGEKKKDTGLTRFRVNIEHQKKILGIFLELAHRKRVPVSVHCVKAHGALLEEVLKVYEGDDAAICLHSYNGPISQTHQWLKKFPNSIYFSFPLFAVVEEEQAQKYRDLLKVIPIDRVLIETDQAIDSYESANAQYQDLKKSAQLLAEFTDTSYEEIERTLERNFSRFVNRC</sequence>
<feature type="binding site" evidence="1">
    <location>
        <position position="260"/>
    </location>
    <ligand>
        <name>a divalent metal cation</name>
        <dbReference type="ChEBI" id="CHEBI:60240"/>
        <label>1</label>
    </ligand>
</feature>
<dbReference type="OrthoDB" id="413993at2759"/>
<feature type="binding site" evidence="1">
    <location>
        <position position="120"/>
    </location>
    <ligand>
        <name>a divalent metal cation</name>
        <dbReference type="ChEBI" id="CHEBI:60240"/>
        <label>1</label>
    </ligand>
</feature>
<accession>A0A1B2JCR6</accession>
<dbReference type="InterPro" id="IPR053044">
    <property type="entry name" value="Metallo-hydrolase/TatD-type"/>
</dbReference>
<dbReference type="PANTHER" id="PTHR47345">
    <property type="entry name" value="CUT9-INTERACTING PROTEIN SCN1"/>
    <property type="match status" value="1"/>
</dbReference>
<keyword evidence="1" id="KW-0479">Metal-binding</keyword>
<dbReference type="GO" id="GO:0016788">
    <property type="term" value="F:hydrolase activity, acting on ester bonds"/>
    <property type="evidence" value="ECO:0007669"/>
    <property type="project" value="InterPro"/>
</dbReference>
<reference evidence="2 3" key="1">
    <citation type="submission" date="2016-02" db="EMBL/GenBank/DDBJ databases">
        <title>Comparative genomic and transcriptomic foundation for Pichia pastoris.</title>
        <authorList>
            <person name="Love K.R."/>
            <person name="Shah K.A."/>
            <person name="Whittaker C.A."/>
            <person name="Wu J."/>
            <person name="Bartlett M.C."/>
            <person name="Ma D."/>
            <person name="Leeson R.L."/>
            <person name="Priest M."/>
            <person name="Young S.K."/>
            <person name="Love J.C."/>
        </authorList>
    </citation>
    <scope>NUCLEOTIDE SEQUENCE [LARGE SCALE GENOMIC DNA]</scope>
    <source>
        <strain evidence="2 3">ATCC 28485</strain>
    </source>
</reference>
<dbReference type="SUPFAM" id="SSF51556">
    <property type="entry name" value="Metallo-dependent hydrolases"/>
    <property type="match status" value="1"/>
</dbReference>
<evidence type="ECO:0000313" key="2">
    <source>
        <dbReference type="EMBL" id="ANZ75843.1"/>
    </source>
</evidence>
<dbReference type="GO" id="GO:0046872">
    <property type="term" value="F:metal ion binding"/>
    <property type="evidence" value="ECO:0007669"/>
    <property type="project" value="UniProtKB-KW"/>
</dbReference>
<gene>
    <name evidence="2" type="primary">YMR262W</name>
    <name evidence="2" type="ORF">ATY40_BA7502414</name>
</gene>
<dbReference type="AlphaFoldDB" id="A0A1B2JCR6"/>
<dbReference type="Gene3D" id="3.20.20.140">
    <property type="entry name" value="Metal-dependent hydrolases"/>
    <property type="match status" value="1"/>
</dbReference>
<proteinExistence type="predicted"/>
<feature type="binding site" evidence="1">
    <location>
        <position position="179"/>
    </location>
    <ligand>
        <name>a divalent metal cation</name>
        <dbReference type="ChEBI" id="CHEBI:60240"/>
        <label>2</label>
    </ligand>
</feature>
<name>A0A1B2JCR6_PICPA</name>
<keyword evidence="3" id="KW-1185">Reference proteome</keyword>
<dbReference type="EMBL" id="CP014585">
    <property type="protein sequence ID" value="ANZ75843.1"/>
    <property type="molecule type" value="Genomic_DNA"/>
</dbReference>
<protein>
    <submittedName>
        <fullName evidence="2">BA75_02414T0</fullName>
    </submittedName>
</protein>
<dbReference type="InterPro" id="IPR032466">
    <property type="entry name" value="Metal_Hydrolase"/>
</dbReference>
<dbReference type="PANTHER" id="PTHR47345:SF1">
    <property type="entry name" value="CUT9-INTERACTING PROTEIN SCN1"/>
    <property type="match status" value="1"/>
</dbReference>
<evidence type="ECO:0000256" key="1">
    <source>
        <dbReference type="PIRSR" id="PIRSR005902-1"/>
    </source>
</evidence>
<dbReference type="PIRSF" id="PIRSF005902">
    <property type="entry name" value="DNase_TatD"/>
    <property type="match status" value="1"/>
</dbReference>
<dbReference type="InterPro" id="IPR001130">
    <property type="entry name" value="TatD-like"/>
</dbReference>
<dbReference type="Pfam" id="PF01026">
    <property type="entry name" value="TatD_DNase"/>
    <property type="match status" value="1"/>
</dbReference>
<organism evidence="2 3">
    <name type="scientific">Komagataella pastoris</name>
    <name type="common">Yeast</name>
    <name type="synonym">Pichia pastoris</name>
    <dbReference type="NCBI Taxonomy" id="4922"/>
    <lineage>
        <taxon>Eukaryota</taxon>
        <taxon>Fungi</taxon>
        <taxon>Dikarya</taxon>
        <taxon>Ascomycota</taxon>
        <taxon>Saccharomycotina</taxon>
        <taxon>Pichiomycetes</taxon>
        <taxon>Pichiales</taxon>
        <taxon>Pichiaceae</taxon>
        <taxon>Komagataella</taxon>
    </lineage>
</organism>
<evidence type="ECO:0000313" key="3">
    <source>
        <dbReference type="Proteomes" id="UP000094565"/>
    </source>
</evidence>
<feature type="binding site" evidence="1">
    <location>
        <position position="205"/>
    </location>
    <ligand>
        <name>a divalent metal cation</name>
        <dbReference type="ChEBI" id="CHEBI:60240"/>
        <label>2</label>
    </ligand>
</feature>